<evidence type="ECO:0000259" key="5">
    <source>
        <dbReference type="PROSITE" id="PS50146"/>
    </source>
</evidence>
<dbReference type="Gene3D" id="3.40.50.10330">
    <property type="entry name" value="Probable inorganic polyphosphate/atp-NAD kinase, domain 1"/>
    <property type="match status" value="1"/>
</dbReference>
<gene>
    <name evidence="6" type="ORF">C5F48_11945</name>
</gene>
<evidence type="ECO:0000313" key="7">
    <source>
        <dbReference type="Proteomes" id="UP000241010"/>
    </source>
</evidence>
<dbReference type="RefSeq" id="WP_107664143.1">
    <property type="nucleotide sequence ID" value="NZ_PZKG01000048.1"/>
</dbReference>
<accession>A0A2T4JUN1</accession>
<dbReference type="OrthoDB" id="9815110at2"/>
<dbReference type="InterPro" id="IPR016064">
    <property type="entry name" value="NAD/diacylglycerol_kinase_sf"/>
</dbReference>
<dbReference type="PANTHER" id="PTHR12358:SF54">
    <property type="entry name" value="SPHINGOSINE KINASE RELATED PROTEIN"/>
    <property type="match status" value="1"/>
</dbReference>
<sequence length="305" mass="33304">MRQSDICVVMNAGSGKGEDAERVRAAFKALDVPVTLQLVTDGSRITAAARKALNDGYPTIVAAGGDGTICAVAAALRESDRTMGILPLGTFNYFARSLDLPQELEAAVEVICKGRTAPIRFATINDRVFLNNASLGIYPAILETREDIYGRWGRSRTAAYWSVLKTLARMGRPMRLRITADGVERMVSTPLAFVVNNAFQLEQIGLDGVDRIAAGELVVFIAHDSGRLGMVRHALALAVGNAEKDRNFELMSGKEVRIEIITRRRKPHQVARDGERERIGSPYDLKVVPQGLTVTVPEGWDATVR</sequence>
<dbReference type="Pfam" id="PF00781">
    <property type="entry name" value="DAGK_cat"/>
    <property type="match status" value="1"/>
</dbReference>
<dbReference type="Pfam" id="PF19279">
    <property type="entry name" value="YegS_C"/>
    <property type="match status" value="1"/>
</dbReference>
<comment type="caution">
    <text evidence="6">The sequence shown here is derived from an EMBL/GenBank/DDBJ whole genome shotgun (WGS) entry which is preliminary data.</text>
</comment>
<dbReference type="Gene3D" id="2.60.200.40">
    <property type="match status" value="1"/>
</dbReference>
<name>A0A2T4JUN1_9RHOB</name>
<dbReference type="PROSITE" id="PS50146">
    <property type="entry name" value="DAGK"/>
    <property type="match status" value="1"/>
</dbReference>
<dbReference type="AlphaFoldDB" id="A0A2T4JUN1"/>
<evidence type="ECO:0000256" key="4">
    <source>
        <dbReference type="ARBA" id="ARBA00022840"/>
    </source>
</evidence>
<keyword evidence="7" id="KW-1185">Reference proteome</keyword>
<dbReference type="SUPFAM" id="SSF111331">
    <property type="entry name" value="NAD kinase/diacylglycerol kinase-like"/>
    <property type="match status" value="1"/>
</dbReference>
<evidence type="ECO:0000256" key="1">
    <source>
        <dbReference type="ARBA" id="ARBA00022679"/>
    </source>
</evidence>
<dbReference type="SMART" id="SM00046">
    <property type="entry name" value="DAGKc"/>
    <property type="match status" value="1"/>
</dbReference>
<dbReference type="Proteomes" id="UP000241010">
    <property type="component" value="Unassembled WGS sequence"/>
</dbReference>
<keyword evidence="4" id="KW-0067">ATP-binding</keyword>
<dbReference type="GO" id="GO:0016301">
    <property type="term" value="F:kinase activity"/>
    <property type="evidence" value="ECO:0007669"/>
    <property type="project" value="UniProtKB-KW"/>
</dbReference>
<dbReference type="InterPro" id="IPR050187">
    <property type="entry name" value="Lipid_Phosphate_FormReg"/>
</dbReference>
<reference evidence="6 7" key="1">
    <citation type="submission" date="2018-03" db="EMBL/GenBank/DDBJ databases">
        <title>Cereibacter changlensis.</title>
        <authorList>
            <person name="Meyer T.E."/>
            <person name="Miller S."/>
            <person name="Lodha T."/>
            <person name="Gandham S."/>
            <person name="Chintalapati S."/>
            <person name="Chintalapati V.R."/>
        </authorList>
    </citation>
    <scope>NUCLEOTIDE SEQUENCE [LARGE SCALE GENOMIC DNA]</scope>
    <source>
        <strain evidence="6 7">JA139</strain>
    </source>
</reference>
<evidence type="ECO:0000256" key="3">
    <source>
        <dbReference type="ARBA" id="ARBA00022777"/>
    </source>
</evidence>
<organism evidence="6 7">
    <name type="scientific">Cereibacter changlensis JA139</name>
    <dbReference type="NCBI Taxonomy" id="1188249"/>
    <lineage>
        <taxon>Bacteria</taxon>
        <taxon>Pseudomonadati</taxon>
        <taxon>Pseudomonadota</taxon>
        <taxon>Alphaproteobacteria</taxon>
        <taxon>Rhodobacterales</taxon>
        <taxon>Paracoccaceae</taxon>
        <taxon>Cereibacter</taxon>
    </lineage>
</organism>
<dbReference type="InterPro" id="IPR045540">
    <property type="entry name" value="YegS/DAGK_C"/>
</dbReference>
<evidence type="ECO:0000256" key="2">
    <source>
        <dbReference type="ARBA" id="ARBA00022741"/>
    </source>
</evidence>
<feature type="domain" description="DAGKc" evidence="5">
    <location>
        <begin position="1"/>
        <end position="128"/>
    </location>
</feature>
<dbReference type="EMBL" id="PZKG01000048">
    <property type="protein sequence ID" value="PTE21527.1"/>
    <property type="molecule type" value="Genomic_DNA"/>
</dbReference>
<dbReference type="InterPro" id="IPR017438">
    <property type="entry name" value="ATP-NAD_kinase_N"/>
</dbReference>
<dbReference type="InterPro" id="IPR001206">
    <property type="entry name" value="Diacylglycerol_kinase_cat_dom"/>
</dbReference>
<keyword evidence="3 6" id="KW-0418">Kinase</keyword>
<proteinExistence type="predicted"/>
<evidence type="ECO:0000313" key="6">
    <source>
        <dbReference type="EMBL" id="PTE21527.1"/>
    </source>
</evidence>
<keyword evidence="1" id="KW-0808">Transferase</keyword>
<keyword evidence="2" id="KW-0547">Nucleotide-binding</keyword>
<dbReference type="PANTHER" id="PTHR12358">
    <property type="entry name" value="SPHINGOSINE KINASE"/>
    <property type="match status" value="1"/>
</dbReference>
<dbReference type="GO" id="GO:0005524">
    <property type="term" value="F:ATP binding"/>
    <property type="evidence" value="ECO:0007669"/>
    <property type="project" value="UniProtKB-KW"/>
</dbReference>
<protein>
    <submittedName>
        <fullName evidence="6">Diacylglycerol kinase</fullName>
    </submittedName>
</protein>